<evidence type="ECO:0000313" key="4">
    <source>
        <dbReference type="EMBL" id="BFF95198.1"/>
    </source>
</evidence>
<proteinExistence type="predicted"/>
<name>A0AAU9FHH8_DROMD</name>
<dbReference type="GO" id="GO:0035099">
    <property type="term" value="P:hemocyte migration"/>
    <property type="evidence" value="ECO:0007669"/>
    <property type="project" value="TreeGrafter"/>
</dbReference>
<keyword evidence="5" id="KW-1185">Reference proteome</keyword>
<dbReference type="Gene3D" id="2.10.90.10">
    <property type="entry name" value="Cystine-knot cytokines"/>
    <property type="match status" value="1"/>
</dbReference>
<sequence>MLRNVLLWYPLTLICLLGLWLGASANDQLRNGPEDADDDDGLQKVLLPHEPATAAAAVAAADDLRKERDKSSAKMQKMLLMQSYREEGESDQNRDENLRLRPEQHHLRHQQMNRAWEQPLGQERRPFRPVRHHQHKSQWSPKTESEAVREMKLRKMETARELELEQAQLERASTDSPWEMYLEKQPKKTIPIRDIPTLSPSNGHILVKRKLHHSQWDTDYPSQQRVAPEGGLTSQQWQQKQIAHHRQKLRHLKEILGQRQQQRHLLTGFNEAKSDDNDVSAGKTLEDGNDGHDVENIYSPNYITGKLTQKKEEQLGTPEAALKTRRQQALMQKRERALAQAHMHQVMTDATCRVPQPRCQRVQQDPSKIYTPHCTVLHRCSEDSGCCPSRTQICAAKSTHNVELHFFVKSNKQHRPIIEKRTFVNHTECHCIERSNFKEDAVALASTSIVRATILSCTCPRSFEVILQDNGQCRCDCSSGNYDCDWLKRGNEHFAVDDRKCIKHGGCKPPTCEYGHYMDKHGRCPKQHEQPVYNAMS</sequence>
<evidence type="ECO:0000256" key="1">
    <source>
        <dbReference type="SAM" id="MobiDB-lite"/>
    </source>
</evidence>
<dbReference type="CDD" id="cd00135">
    <property type="entry name" value="PDGF"/>
    <property type="match status" value="1"/>
</dbReference>
<feature type="signal peptide" evidence="2">
    <location>
        <begin position="1"/>
        <end position="25"/>
    </location>
</feature>
<protein>
    <recommendedName>
        <fullName evidence="3">Platelet-derived growth factor (PDGF) family profile domain-containing protein</fullName>
    </recommendedName>
</protein>
<dbReference type="PANTHER" id="PTHR21719:SF1">
    <property type="entry name" value="FI06402P-RELATED"/>
    <property type="match status" value="1"/>
</dbReference>
<evidence type="ECO:0000259" key="3">
    <source>
        <dbReference type="PROSITE" id="PS50278"/>
    </source>
</evidence>
<feature type="chain" id="PRO_5043874329" description="Platelet-derived growth factor (PDGF) family profile domain-containing protein" evidence="2">
    <location>
        <begin position="26"/>
        <end position="537"/>
    </location>
</feature>
<dbReference type="EMBL" id="AP029264">
    <property type="protein sequence ID" value="BFF95198.1"/>
    <property type="molecule type" value="Genomic_DNA"/>
</dbReference>
<dbReference type="GO" id="GO:0008083">
    <property type="term" value="F:growth factor activity"/>
    <property type="evidence" value="ECO:0007669"/>
    <property type="project" value="InterPro"/>
</dbReference>
<dbReference type="FunFam" id="2.10.90.10:FF:000053">
    <property type="entry name" value="PDGF-and VEGF-related factor 3"/>
    <property type="match status" value="1"/>
</dbReference>
<reference evidence="4 5" key="1">
    <citation type="submission" date="2024-02" db="EMBL/GenBank/DDBJ databases">
        <title>A chromosome-level genome assembly of Drosophila madeirensis, a fruit fly species endemic to Madeira island.</title>
        <authorList>
            <person name="Tomihara K."/>
            <person name="Llopart A."/>
            <person name="Yamamoto D."/>
        </authorList>
    </citation>
    <scope>NUCLEOTIDE SEQUENCE [LARGE SCALE GENOMIC DNA]</scope>
    <source>
        <strain evidence="4 5">RF1</strain>
    </source>
</reference>
<dbReference type="Proteomes" id="UP001500889">
    <property type="component" value="Chromosome U"/>
</dbReference>
<dbReference type="Pfam" id="PF00341">
    <property type="entry name" value="PDGF"/>
    <property type="match status" value="1"/>
</dbReference>
<dbReference type="PROSITE" id="PS50278">
    <property type="entry name" value="PDGF_2"/>
    <property type="match status" value="1"/>
</dbReference>
<keyword evidence="2" id="KW-0732">Signal</keyword>
<dbReference type="GO" id="GO:0016020">
    <property type="term" value="C:membrane"/>
    <property type="evidence" value="ECO:0007669"/>
    <property type="project" value="InterPro"/>
</dbReference>
<evidence type="ECO:0000313" key="5">
    <source>
        <dbReference type="Proteomes" id="UP001500889"/>
    </source>
</evidence>
<dbReference type="SUPFAM" id="SSF57501">
    <property type="entry name" value="Cystine-knot cytokines"/>
    <property type="match status" value="1"/>
</dbReference>
<evidence type="ECO:0000256" key="2">
    <source>
        <dbReference type="SAM" id="SignalP"/>
    </source>
</evidence>
<feature type="region of interest" description="Disordered" evidence="1">
    <location>
        <begin position="128"/>
        <end position="147"/>
    </location>
</feature>
<feature type="domain" description="Platelet-derived growth factor (PDGF) family profile" evidence="3">
    <location>
        <begin position="367"/>
        <end position="436"/>
    </location>
</feature>
<dbReference type="InterPro" id="IPR000072">
    <property type="entry name" value="PDGF/VEGF_dom"/>
</dbReference>
<dbReference type="PANTHER" id="PTHR21719">
    <property type="entry name" value="FI06402P-RELATED"/>
    <property type="match status" value="1"/>
</dbReference>
<dbReference type="InterPro" id="IPR029034">
    <property type="entry name" value="Cystine-knot_cytokine"/>
</dbReference>
<dbReference type="AlphaFoldDB" id="A0AAU9FHH8"/>
<accession>A0AAU9FHH8</accession>
<gene>
    <name evidence="4" type="ORF">DMAD_12654</name>
</gene>
<organism evidence="4 5">
    <name type="scientific">Drosophila madeirensis</name>
    <name type="common">Fruit fly</name>
    <dbReference type="NCBI Taxonomy" id="30013"/>
    <lineage>
        <taxon>Eukaryota</taxon>
        <taxon>Metazoa</taxon>
        <taxon>Ecdysozoa</taxon>
        <taxon>Arthropoda</taxon>
        <taxon>Hexapoda</taxon>
        <taxon>Insecta</taxon>
        <taxon>Pterygota</taxon>
        <taxon>Neoptera</taxon>
        <taxon>Endopterygota</taxon>
        <taxon>Diptera</taxon>
        <taxon>Brachycera</taxon>
        <taxon>Muscomorpha</taxon>
        <taxon>Ephydroidea</taxon>
        <taxon>Drosophilidae</taxon>
        <taxon>Drosophila</taxon>
        <taxon>Sophophora</taxon>
    </lineage>
</organism>